<dbReference type="SMART" id="SM00729">
    <property type="entry name" value="Elp3"/>
    <property type="match status" value="1"/>
</dbReference>
<dbReference type="SFLD" id="SFLDG01082">
    <property type="entry name" value="B12-binding_domain_containing"/>
    <property type="match status" value="1"/>
</dbReference>
<evidence type="ECO:0000313" key="8">
    <source>
        <dbReference type="EMBL" id="SKA21351.1"/>
    </source>
</evidence>
<evidence type="ECO:0000256" key="4">
    <source>
        <dbReference type="ARBA" id="ARBA00023004"/>
    </source>
</evidence>
<evidence type="ECO:0000256" key="3">
    <source>
        <dbReference type="ARBA" id="ARBA00022723"/>
    </source>
</evidence>
<dbReference type="InterPro" id="IPR051198">
    <property type="entry name" value="BchE-like"/>
</dbReference>
<dbReference type="STRING" id="115783.SAMN02745119_03168"/>
<dbReference type="InterPro" id="IPR006158">
    <property type="entry name" value="Cobalamin-bd"/>
</dbReference>
<dbReference type="SUPFAM" id="SSF102114">
    <property type="entry name" value="Radical SAM enzymes"/>
    <property type="match status" value="1"/>
</dbReference>
<dbReference type="GO" id="GO:0046872">
    <property type="term" value="F:metal ion binding"/>
    <property type="evidence" value="ECO:0007669"/>
    <property type="project" value="UniProtKB-KW"/>
</dbReference>
<dbReference type="OrthoDB" id="9762608at2"/>
<dbReference type="Proteomes" id="UP000190102">
    <property type="component" value="Unassembled WGS sequence"/>
</dbReference>
<evidence type="ECO:0000256" key="1">
    <source>
        <dbReference type="ARBA" id="ARBA00001966"/>
    </source>
</evidence>
<sequence>MKLLLVSANRERSPYPVFPLGLAFLAAPLKHAGHQLAVLDLCFEAEPLAALQATLAAEQPQVVVISLRNLDNVTWPDARSYLSGLTDLVTVCKGKATVIVGGSGFSLMPLEILAACGADIGLVGEGEEQLPRLLDRLGQGADLVDLPGVVLPGKTDYIPPQTVSKIGSPDRELFDVARYLKEGGMANLQTKRGCPFGCSYCTYPLLEGQQMRTRPVAEIIAEIRSLVNDHGVDYLYFVDDIFNYPVSFCEQLCTAMIDAGLQVNWSAFINPDFITPQLLDLMKQAGCDAIEFGTDSGSPIMLESLCKSFTLEQVRSASLLCREAGLDFVHYIIFGGPGETEETILDTFQLMDELNPTAVIAMTGVRIYPRTKLYRTALEEGIITTETDLLQPTFYLSPAIKDQLSTIVTEQAMQRKNWIVPGLEVNISDTMLEALRMFKVRGPLWKLLKRMGRSRIAPMK</sequence>
<dbReference type="Gene3D" id="3.40.50.280">
    <property type="entry name" value="Cobalamin-binding domain"/>
    <property type="match status" value="1"/>
</dbReference>
<evidence type="ECO:0000256" key="5">
    <source>
        <dbReference type="ARBA" id="ARBA00023014"/>
    </source>
</evidence>
<feature type="domain" description="Radical SAM core" evidence="7">
    <location>
        <begin position="180"/>
        <end position="399"/>
    </location>
</feature>
<keyword evidence="3" id="KW-0479">Metal-binding</keyword>
<keyword evidence="9" id="KW-1185">Reference proteome</keyword>
<dbReference type="InterPro" id="IPR006638">
    <property type="entry name" value="Elp3/MiaA/NifB-like_rSAM"/>
</dbReference>
<dbReference type="PROSITE" id="PS51918">
    <property type="entry name" value="RADICAL_SAM"/>
    <property type="match status" value="1"/>
</dbReference>
<reference evidence="9" key="1">
    <citation type="submission" date="2017-02" db="EMBL/GenBank/DDBJ databases">
        <authorList>
            <person name="Varghese N."/>
            <person name="Submissions S."/>
        </authorList>
    </citation>
    <scope>NUCLEOTIDE SEQUENCE [LARGE SCALE GENOMIC DNA]</scope>
    <source>
        <strain evidence="9">ATCC BAA-34</strain>
    </source>
</reference>
<dbReference type="InterPro" id="IPR007197">
    <property type="entry name" value="rSAM"/>
</dbReference>
<dbReference type="InterPro" id="IPR058240">
    <property type="entry name" value="rSAM_sf"/>
</dbReference>
<keyword evidence="2" id="KW-0949">S-adenosyl-L-methionine</keyword>
<evidence type="ECO:0000256" key="2">
    <source>
        <dbReference type="ARBA" id="ARBA00022691"/>
    </source>
</evidence>
<name>A0A1T4S0L1_9BACT</name>
<dbReference type="SFLD" id="SFLDG01123">
    <property type="entry name" value="methyltransferase_(Class_B)"/>
    <property type="match status" value="1"/>
</dbReference>
<feature type="domain" description="B12-binding" evidence="6">
    <location>
        <begin position="1"/>
        <end position="144"/>
    </location>
</feature>
<dbReference type="Pfam" id="PF04055">
    <property type="entry name" value="Radical_SAM"/>
    <property type="match status" value="1"/>
</dbReference>
<dbReference type="Gene3D" id="3.80.30.20">
    <property type="entry name" value="tm_1862 like domain"/>
    <property type="match status" value="1"/>
</dbReference>
<dbReference type="InterPro" id="IPR023969">
    <property type="entry name" value="CHP04072_B12-bd/rSAM"/>
</dbReference>
<dbReference type="SFLD" id="SFLDS00029">
    <property type="entry name" value="Radical_SAM"/>
    <property type="match status" value="1"/>
</dbReference>
<dbReference type="GO" id="GO:0005829">
    <property type="term" value="C:cytosol"/>
    <property type="evidence" value="ECO:0007669"/>
    <property type="project" value="TreeGrafter"/>
</dbReference>
<keyword evidence="4" id="KW-0408">Iron</keyword>
<dbReference type="Pfam" id="PF02310">
    <property type="entry name" value="B12-binding"/>
    <property type="match status" value="1"/>
</dbReference>
<proteinExistence type="predicted"/>
<dbReference type="CDD" id="cd01335">
    <property type="entry name" value="Radical_SAM"/>
    <property type="match status" value="1"/>
</dbReference>
<dbReference type="PANTHER" id="PTHR43409">
    <property type="entry name" value="ANAEROBIC MAGNESIUM-PROTOPORPHYRIN IX MONOMETHYL ESTER CYCLASE-RELATED"/>
    <property type="match status" value="1"/>
</dbReference>
<dbReference type="GO" id="GO:0003824">
    <property type="term" value="F:catalytic activity"/>
    <property type="evidence" value="ECO:0007669"/>
    <property type="project" value="InterPro"/>
</dbReference>
<dbReference type="RefSeq" id="WP_078791388.1">
    <property type="nucleotide sequence ID" value="NZ_FUWR01000027.1"/>
</dbReference>
<evidence type="ECO:0000259" key="7">
    <source>
        <dbReference type="PROSITE" id="PS51918"/>
    </source>
</evidence>
<comment type="cofactor">
    <cofactor evidence="1">
        <name>[4Fe-4S] cluster</name>
        <dbReference type="ChEBI" id="CHEBI:49883"/>
    </cofactor>
</comment>
<dbReference type="NCBIfam" id="TIGR04072">
    <property type="entry name" value="rSAM_ladder_B12"/>
    <property type="match status" value="1"/>
</dbReference>
<dbReference type="GO" id="GO:0051539">
    <property type="term" value="F:4 iron, 4 sulfur cluster binding"/>
    <property type="evidence" value="ECO:0007669"/>
    <property type="project" value="UniProtKB-KW"/>
</dbReference>
<accession>A0A1T4S0L1</accession>
<evidence type="ECO:0000259" key="6">
    <source>
        <dbReference type="PROSITE" id="PS51332"/>
    </source>
</evidence>
<dbReference type="GO" id="GO:0031419">
    <property type="term" value="F:cobalamin binding"/>
    <property type="evidence" value="ECO:0007669"/>
    <property type="project" value="InterPro"/>
</dbReference>
<dbReference type="InterPro" id="IPR034466">
    <property type="entry name" value="Methyltransferase_Class_B"/>
</dbReference>
<organism evidence="8 9">
    <name type="scientific">Trichlorobacter thiogenes</name>
    <dbReference type="NCBI Taxonomy" id="115783"/>
    <lineage>
        <taxon>Bacteria</taxon>
        <taxon>Pseudomonadati</taxon>
        <taxon>Thermodesulfobacteriota</taxon>
        <taxon>Desulfuromonadia</taxon>
        <taxon>Geobacterales</taxon>
        <taxon>Geobacteraceae</taxon>
        <taxon>Trichlorobacter</taxon>
    </lineage>
</organism>
<dbReference type="AlphaFoldDB" id="A0A1T4S0L1"/>
<keyword evidence="5" id="KW-0411">Iron-sulfur</keyword>
<dbReference type="EMBL" id="FUWR01000027">
    <property type="protein sequence ID" value="SKA21351.1"/>
    <property type="molecule type" value="Genomic_DNA"/>
</dbReference>
<dbReference type="InterPro" id="IPR023404">
    <property type="entry name" value="rSAM_horseshoe"/>
</dbReference>
<evidence type="ECO:0000313" key="9">
    <source>
        <dbReference type="Proteomes" id="UP000190102"/>
    </source>
</evidence>
<dbReference type="PROSITE" id="PS51332">
    <property type="entry name" value="B12_BINDING"/>
    <property type="match status" value="1"/>
</dbReference>
<dbReference type="PANTHER" id="PTHR43409:SF16">
    <property type="entry name" value="SLR0320 PROTEIN"/>
    <property type="match status" value="1"/>
</dbReference>
<protein>
    <submittedName>
        <fullName evidence="8">Radical SAM superfamily enzyme YgiQ, UPF0313 family</fullName>
    </submittedName>
</protein>
<gene>
    <name evidence="8" type="ORF">SAMN02745119_03168</name>
</gene>